<dbReference type="PANTHER" id="PTHR37194:SF2">
    <property type="entry name" value="T2E6.7-RELATED"/>
    <property type="match status" value="1"/>
</dbReference>
<protein>
    <submittedName>
        <fullName evidence="2">Uncharacterized protein</fullName>
    </submittedName>
</protein>
<gene>
    <name evidence="2" type="ORF">SASPL_147397</name>
</gene>
<sequence>MLRSRVMEPQLLNVDASTARVKVSLHLGSETHSALASNGPISEQLVSVKEQSMSILKDFITKNNIPNDVPDELEEISSDDDDDVASAKPPVKKSKNKQ</sequence>
<dbReference type="PANTHER" id="PTHR37194">
    <property type="entry name" value="T2E6.7-RELATED"/>
    <property type="match status" value="1"/>
</dbReference>
<evidence type="ECO:0000313" key="3">
    <source>
        <dbReference type="Proteomes" id="UP000298416"/>
    </source>
</evidence>
<reference evidence="2" key="1">
    <citation type="submission" date="2018-01" db="EMBL/GenBank/DDBJ databases">
        <authorList>
            <person name="Mao J.F."/>
        </authorList>
    </citation>
    <scope>NUCLEOTIDE SEQUENCE</scope>
    <source>
        <strain evidence="2">Huo1</strain>
        <tissue evidence="2">Leaf</tissue>
    </source>
</reference>
<dbReference type="Proteomes" id="UP000298416">
    <property type="component" value="Unassembled WGS sequence"/>
</dbReference>
<name>A0A8X8Z5S8_SALSN</name>
<evidence type="ECO:0000256" key="1">
    <source>
        <dbReference type="SAM" id="MobiDB-lite"/>
    </source>
</evidence>
<accession>A0A8X8Z5S8</accession>
<reference evidence="2" key="2">
    <citation type="submission" date="2020-08" db="EMBL/GenBank/DDBJ databases">
        <title>Plant Genome Project.</title>
        <authorList>
            <person name="Zhang R.-G."/>
        </authorList>
    </citation>
    <scope>NUCLEOTIDE SEQUENCE</scope>
    <source>
        <strain evidence="2">Huo1</strain>
        <tissue evidence="2">Leaf</tissue>
    </source>
</reference>
<dbReference type="AlphaFoldDB" id="A0A8X8Z5S8"/>
<evidence type="ECO:0000313" key="2">
    <source>
        <dbReference type="EMBL" id="KAG6393162.1"/>
    </source>
</evidence>
<feature type="compositionally biased region" description="Acidic residues" evidence="1">
    <location>
        <begin position="69"/>
        <end position="84"/>
    </location>
</feature>
<dbReference type="EMBL" id="PNBA02000018">
    <property type="protein sequence ID" value="KAG6393162.1"/>
    <property type="molecule type" value="Genomic_DNA"/>
</dbReference>
<keyword evidence="3" id="KW-1185">Reference proteome</keyword>
<feature type="region of interest" description="Disordered" evidence="1">
    <location>
        <begin position="63"/>
        <end position="98"/>
    </location>
</feature>
<comment type="caution">
    <text evidence="2">The sequence shown here is derived from an EMBL/GenBank/DDBJ whole genome shotgun (WGS) entry which is preliminary data.</text>
</comment>
<proteinExistence type="predicted"/>
<organism evidence="2">
    <name type="scientific">Salvia splendens</name>
    <name type="common">Scarlet sage</name>
    <dbReference type="NCBI Taxonomy" id="180675"/>
    <lineage>
        <taxon>Eukaryota</taxon>
        <taxon>Viridiplantae</taxon>
        <taxon>Streptophyta</taxon>
        <taxon>Embryophyta</taxon>
        <taxon>Tracheophyta</taxon>
        <taxon>Spermatophyta</taxon>
        <taxon>Magnoliopsida</taxon>
        <taxon>eudicotyledons</taxon>
        <taxon>Gunneridae</taxon>
        <taxon>Pentapetalae</taxon>
        <taxon>asterids</taxon>
        <taxon>lamiids</taxon>
        <taxon>Lamiales</taxon>
        <taxon>Lamiaceae</taxon>
        <taxon>Nepetoideae</taxon>
        <taxon>Mentheae</taxon>
        <taxon>Salviinae</taxon>
        <taxon>Salvia</taxon>
        <taxon>Salvia subgen. Calosphace</taxon>
        <taxon>core Calosphace</taxon>
    </lineage>
</organism>